<comment type="cofactor">
    <cofactor evidence="1">
        <name>pyridoxal 5'-phosphate</name>
        <dbReference type="ChEBI" id="CHEBI:597326"/>
    </cofactor>
</comment>
<keyword evidence="16" id="KW-1185">Reference proteome</keyword>
<proteinExistence type="inferred from homology"/>
<dbReference type="PANTHER" id="PTHR43552">
    <property type="entry name" value="DIAMINOBUTYRATE--2-OXOGLUTARATE AMINOTRANSFERASE"/>
    <property type="match status" value="1"/>
</dbReference>
<evidence type="ECO:0000256" key="6">
    <source>
        <dbReference type="ARBA" id="ARBA00014798"/>
    </source>
</evidence>
<accession>A0ABU3UXR3</accession>
<evidence type="ECO:0000256" key="5">
    <source>
        <dbReference type="ARBA" id="ARBA00013155"/>
    </source>
</evidence>
<dbReference type="InterPro" id="IPR004637">
    <property type="entry name" value="Dat"/>
</dbReference>
<dbReference type="InterPro" id="IPR005814">
    <property type="entry name" value="Aminotrans_3"/>
</dbReference>
<protein>
    <recommendedName>
        <fullName evidence="6">Diaminobutyrate--2-oxoglutarate transaminase</fullName>
        <ecNumber evidence="5">2.6.1.76</ecNumber>
    </recommendedName>
    <alternativeName>
        <fullName evidence="11">DABA aminotransferase</fullName>
    </alternativeName>
    <alternativeName>
        <fullName evidence="12">Diaminobutyrate--2-oxoglutarate aminotransferase</fullName>
    </alternativeName>
    <alternativeName>
        <fullName evidence="10">L-2,4-diaminobutyric acid transaminase</fullName>
    </alternativeName>
</protein>
<dbReference type="Gene3D" id="3.90.1150.10">
    <property type="entry name" value="Aspartate Aminotransferase, domain 1"/>
    <property type="match status" value="1"/>
</dbReference>
<dbReference type="Pfam" id="PF00202">
    <property type="entry name" value="Aminotran_3"/>
    <property type="match status" value="1"/>
</dbReference>
<dbReference type="Proteomes" id="UP001257627">
    <property type="component" value="Unassembled WGS sequence"/>
</dbReference>
<evidence type="ECO:0000256" key="14">
    <source>
        <dbReference type="RuleBase" id="RU003560"/>
    </source>
</evidence>
<evidence type="ECO:0000313" key="16">
    <source>
        <dbReference type="Proteomes" id="UP001257627"/>
    </source>
</evidence>
<dbReference type="PANTHER" id="PTHR43552:SF1">
    <property type="entry name" value="DIAMINOBUTYRATE--2-OXOGLUTARATE AMINOTRANSFERASE"/>
    <property type="match status" value="1"/>
</dbReference>
<evidence type="ECO:0000256" key="12">
    <source>
        <dbReference type="ARBA" id="ARBA00031476"/>
    </source>
</evidence>
<evidence type="ECO:0000256" key="10">
    <source>
        <dbReference type="ARBA" id="ARBA00029744"/>
    </source>
</evidence>
<dbReference type="EMBL" id="JARAKF010000001">
    <property type="protein sequence ID" value="MDU8998718.1"/>
    <property type="molecule type" value="Genomic_DNA"/>
</dbReference>
<evidence type="ECO:0000256" key="4">
    <source>
        <dbReference type="ARBA" id="ARBA00008954"/>
    </source>
</evidence>
<dbReference type="SUPFAM" id="SSF53383">
    <property type="entry name" value="PLP-dependent transferases"/>
    <property type="match status" value="1"/>
</dbReference>
<dbReference type="CDD" id="cd00610">
    <property type="entry name" value="OAT_like"/>
    <property type="match status" value="1"/>
</dbReference>
<evidence type="ECO:0000256" key="7">
    <source>
        <dbReference type="ARBA" id="ARBA00022576"/>
    </source>
</evidence>
<evidence type="ECO:0000256" key="8">
    <source>
        <dbReference type="ARBA" id="ARBA00022679"/>
    </source>
</evidence>
<dbReference type="EC" id="2.6.1.76" evidence="5"/>
<dbReference type="InterPro" id="IPR049704">
    <property type="entry name" value="Aminotrans_3_PPA_site"/>
</dbReference>
<reference evidence="15 16" key="1">
    <citation type="submission" date="2023-02" db="EMBL/GenBank/DDBJ databases">
        <authorList>
            <person name="Maleckis M."/>
        </authorList>
    </citation>
    <scope>NUCLEOTIDE SEQUENCE [LARGE SCALE GENOMIC DNA]</scope>
    <source>
        <strain evidence="15 16">P8-A2</strain>
    </source>
</reference>
<evidence type="ECO:0000256" key="9">
    <source>
        <dbReference type="ARBA" id="ARBA00022898"/>
    </source>
</evidence>
<comment type="caution">
    <text evidence="15">The sequence shown here is derived from an EMBL/GenBank/DDBJ whole genome shotgun (WGS) entry which is preliminary data.</text>
</comment>
<dbReference type="InterPro" id="IPR015421">
    <property type="entry name" value="PyrdxlP-dep_Trfase_major"/>
</dbReference>
<dbReference type="RefSeq" id="WP_316735358.1">
    <property type="nucleotide sequence ID" value="NZ_JARAKF010000001.1"/>
</dbReference>
<comment type="catalytic activity">
    <reaction evidence="13">
        <text>L-2,4-diaminobutanoate + 2-oxoglutarate = L-aspartate 4-semialdehyde + L-glutamate</text>
        <dbReference type="Rhea" id="RHEA:11160"/>
        <dbReference type="ChEBI" id="CHEBI:16810"/>
        <dbReference type="ChEBI" id="CHEBI:29985"/>
        <dbReference type="ChEBI" id="CHEBI:58761"/>
        <dbReference type="ChEBI" id="CHEBI:537519"/>
        <dbReference type="EC" id="2.6.1.76"/>
    </reaction>
</comment>
<evidence type="ECO:0000256" key="2">
    <source>
        <dbReference type="ARBA" id="ARBA00002189"/>
    </source>
</evidence>
<organism evidence="15 16">
    <name type="scientific">Streptomyces mirabilis</name>
    <dbReference type="NCBI Taxonomy" id="68239"/>
    <lineage>
        <taxon>Bacteria</taxon>
        <taxon>Bacillati</taxon>
        <taxon>Actinomycetota</taxon>
        <taxon>Actinomycetes</taxon>
        <taxon>Kitasatosporales</taxon>
        <taxon>Streptomycetaceae</taxon>
        <taxon>Streptomyces</taxon>
    </lineage>
</organism>
<evidence type="ECO:0000256" key="1">
    <source>
        <dbReference type="ARBA" id="ARBA00001933"/>
    </source>
</evidence>
<dbReference type="PIRSF" id="PIRSF000521">
    <property type="entry name" value="Transaminase_4ab_Lys_Orn"/>
    <property type="match status" value="1"/>
</dbReference>
<comment type="pathway">
    <text evidence="3">Amine and polyamine biosynthesis; ectoine biosynthesis; L-ectoine from L-aspartate 4-semialdehyde: step 1/3.</text>
</comment>
<dbReference type="InterPro" id="IPR015422">
    <property type="entry name" value="PyrdxlP-dep_Trfase_small"/>
</dbReference>
<gene>
    <name evidence="15" type="ORF">PU648_41430</name>
</gene>
<sequence length="455" mass="48403">MTGLLTGPRVVTEIPGPQSRVLLERQAGRESNARAYPRSLPIAVARASGSLVEDVDGNVFLDCLAGAGVLALGHGHPELVAAAERQLHTFVHGLDLPTAAKDEFTTAQFEMLPAGMRERMRIHFCGPTGANAVDAAVKLCKIATGRGDVVTFQGGFHGSTHAAMALSGLLKQKNNVANGVPGTHFFPYSSCHACPLGLRPDSCEVNCAGYLERALTDANGGVNQPAAVILELVQGEGGVVPARPEFIRRIRDLTRELDIPLIVDEVQTGCGRTGTWFAFEQYGIEPDVVIASKALSGIGLPVAVILYDERLDVWEPGAHSGTFRGNQLAFAAGVEAVRVIRRDGILNNVRARGEQLLTRLRLLSDHQECVREVRGLGLMIGIDLVHPETGAPASDLARAVQVHALNAGLIVELGGRENSVVRLLPPLVLTEDEADFAAGVLEEAIKQLAPVQKKG</sequence>
<evidence type="ECO:0000256" key="11">
    <source>
        <dbReference type="ARBA" id="ARBA00030665"/>
    </source>
</evidence>
<dbReference type="PROSITE" id="PS00600">
    <property type="entry name" value="AA_TRANSFER_CLASS_3"/>
    <property type="match status" value="1"/>
</dbReference>
<comment type="function">
    <text evidence="2">Catalyzes reversively the conversion of L-aspartate beta-semialdehyde (ASA) to L-2,4-diaminobutyrate (DABA) by transamination with L-glutamate.</text>
</comment>
<evidence type="ECO:0000256" key="3">
    <source>
        <dbReference type="ARBA" id="ARBA00004946"/>
    </source>
</evidence>
<comment type="similarity">
    <text evidence="4 14">Belongs to the class-III pyridoxal-phosphate-dependent aminotransferase family.</text>
</comment>
<keyword evidence="8" id="KW-0808">Transferase</keyword>
<dbReference type="Gene3D" id="3.40.640.10">
    <property type="entry name" value="Type I PLP-dependent aspartate aminotransferase-like (Major domain)"/>
    <property type="match status" value="1"/>
</dbReference>
<name>A0ABU3UXR3_9ACTN</name>
<evidence type="ECO:0000313" key="15">
    <source>
        <dbReference type="EMBL" id="MDU8998718.1"/>
    </source>
</evidence>
<dbReference type="NCBIfam" id="TIGR00709">
    <property type="entry name" value="dat"/>
    <property type="match status" value="1"/>
</dbReference>
<evidence type="ECO:0000256" key="13">
    <source>
        <dbReference type="ARBA" id="ARBA00049111"/>
    </source>
</evidence>
<keyword evidence="9 14" id="KW-0663">Pyridoxal phosphate</keyword>
<dbReference type="InterPro" id="IPR015424">
    <property type="entry name" value="PyrdxlP-dep_Trfase"/>
</dbReference>
<keyword evidence="7" id="KW-0032">Aminotransferase</keyword>